<accession>A0A2G5UH56</accession>
<proteinExistence type="predicted"/>
<gene>
    <name evidence="2" type="primary">Cni-K11H3.5</name>
    <name evidence="2" type="synonym">Cnig_chr_III.g10706</name>
    <name evidence="2" type="ORF">B9Z55_010706</name>
</gene>
<keyword evidence="3" id="KW-1185">Reference proteome</keyword>
<organism evidence="2 3">
    <name type="scientific">Caenorhabditis nigoni</name>
    <dbReference type="NCBI Taxonomy" id="1611254"/>
    <lineage>
        <taxon>Eukaryota</taxon>
        <taxon>Metazoa</taxon>
        <taxon>Ecdysozoa</taxon>
        <taxon>Nematoda</taxon>
        <taxon>Chromadorea</taxon>
        <taxon>Rhabditida</taxon>
        <taxon>Rhabditina</taxon>
        <taxon>Rhabditomorpha</taxon>
        <taxon>Rhabditoidea</taxon>
        <taxon>Rhabditidae</taxon>
        <taxon>Peloderinae</taxon>
        <taxon>Caenorhabditis</taxon>
    </lineage>
</organism>
<dbReference type="AlphaFoldDB" id="A0A2G5UH56"/>
<dbReference type="Proteomes" id="UP000230233">
    <property type="component" value="Chromosome III"/>
</dbReference>
<dbReference type="OrthoDB" id="5847653at2759"/>
<evidence type="ECO:0000256" key="1">
    <source>
        <dbReference type="SAM" id="Coils"/>
    </source>
</evidence>
<name>A0A2G5UH56_9PELO</name>
<evidence type="ECO:0000313" key="3">
    <source>
        <dbReference type="Proteomes" id="UP000230233"/>
    </source>
</evidence>
<sequence>MTSEITEGHKKYVNIFRKSLQMLEEEQALLERVVETLSKEIEDKEEHINKLKRSYTHGHGVSGIMDEYRTGFNDAVGARPGR</sequence>
<reference evidence="3" key="1">
    <citation type="submission" date="2017-10" db="EMBL/GenBank/DDBJ databases">
        <title>Rapid genome shrinkage in a self-fertile nematode reveals novel sperm competition proteins.</title>
        <authorList>
            <person name="Yin D."/>
            <person name="Schwarz E.M."/>
            <person name="Thomas C.G."/>
            <person name="Felde R.L."/>
            <person name="Korf I.F."/>
            <person name="Cutter A.D."/>
            <person name="Schartner C.M."/>
            <person name="Ralston E.J."/>
            <person name="Meyer B.J."/>
            <person name="Haag E.S."/>
        </authorList>
    </citation>
    <scope>NUCLEOTIDE SEQUENCE [LARGE SCALE GENOMIC DNA]</scope>
    <source>
        <strain evidence="3">JU1422</strain>
    </source>
</reference>
<feature type="coiled-coil region" evidence="1">
    <location>
        <begin position="20"/>
        <end position="54"/>
    </location>
</feature>
<protein>
    <submittedName>
        <fullName evidence="2">Uncharacterized protein</fullName>
    </submittedName>
</protein>
<keyword evidence="1" id="KW-0175">Coiled coil</keyword>
<dbReference type="EMBL" id="PDUG01000003">
    <property type="protein sequence ID" value="PIC38819.1"/>
    <property type="molecule type" value="Genomic_DNA"/>
</dbReference>
<evidence type="ECO:0000313" key="2">
    <source>
        <dbReference type="EMBL" id="PIC38819.1"/>
    </source>
</evidence>
<comment type="caution">
    <text evidence="2">The sequence shown here is derived from an EMBL/GenBank/DDBJ whole genome shotgun (WGS) entry which is preliminary data.</text>
</comment>